<evidence type="ECO:0000313" key="2">
    <source>
        <dbReference type="EMBL" id="KAJ8019746.1"/>
    </source>
</evidence>
<organism evidence="2 3">
    <name type="scientific">Holothuria leucospilota</name>
    <name type="common">Black long sea cucumber</name>
    <name type="synonym">Mertensiothuria leucospilota</name>
    <dbReference type="NCBI Taxonomy" id="206669"/>
    <lineage>
        <taxon>Eukaryota</taxon>
        <taxon>Metazoa</taxon>
        <taxon>Echinodermata</taxon>
        <taxon>Eleutherozoa</taxon>
        <taxon>Echinozoa</taxon>
        <taxon>Holothuroidea</taxon>
        <taxon>Aspidochirotacea</taxon>
        <taxon>Aspidochirotida</taxon>
        <taxon>Holothuriidae</taxon>
        <taxon>Holothuria</taxon>
    </lineage>
</organism>
<comment type="caution">
    <text evidence="2">The sequence shown here is derived from an EMBL/GenBank/DDBJ whole genome shotgun (WGS) entry which is preliminary data.</text>
</comment>
<evidence type="ECO:0000313" key="3">
    <source>
        <dbReference type="Proteomes" id="UP001152320"/>
    </source>
</evidence>
<feature type="region of interest" description="Disordered" evidence="1">
    <location>
        <begin position="1"/>
        <end position="82"/>
    </location>
</feature>
<reference evidence="2" key="1">
    <citation type="submission" date="2021-10" db="EMBL/GenBank/DDBJ databases">
        <title>Tropical sea cucumber genome reveals ecological adaptation and Cuvierian tubules defense mechanism.</title>
        <authorList>
            <person name="Chen T."/>
        </authorList>
    </citation>
    <scope>NUCLEOTIDE SEQUENCE</scope>
    <source>
        <strain evidence="2">Nanhai2018</strain>
        <tissue evidence="2">Muscle</tissue>
    </source>
</reference>
<dbReference type="Proteomes" id="UP001152320">
    <property type="component" value="Chromosome 23"/>
</dbReference>
<proteinExistence type="predicted"/>
<name>A0A9Q1B9N5_HOLLE</name>
<feature type="compositionally biased region" description="Basic and acidic residues" evidence="1">
    <location>
        <begin position="1"/>
        <end position="11"/>
    </location>
</feature>
<protein>
    <submittedName>
        <fullName evidence="2">Uncharacterized protein</fullName>
    </submittedName>
</protein>
<dbReference type="AlphaFoldDB" id="A0A9Q1B9N5"/>
<evidence type="ECO:0000256" key="1">
    <source>
        <dbReference type="SAM" id="MobiDB-lite"/>
    </source>
</evidence>
<sequence length="82" mass="9130">MEFPDATHRPGETVPSEQFAVPESAAVTISDDDDDEVRSTVPRAKHLLPPEGKAREAVQPPTTEYSHHNRRHRVTQSASVMQ</sequence>
<dbReference type="EMBL" id="JAIZAY010000023">
    <property type="protein sequence ID" value="KAJ8019746.1"/>
    <property type="molecule type" value="Genomic_DNA"/>
</dbReference>
<accession>A0A9Q1B9N5</accession>
<keyword evidence="3" id="KW-1185">Reference proteome</keyword>
<gene>
    <name evidence="2" type="ORF">HOLleu_41451</name>
</gene>